<dbReference type="InParanoid" id="A0A6I9TLI9"/>
<keyword evidence="4" id="KW-1015">Disulfide bond</keyword>
<evidence type="ECO:0000256" key="2">
    <source>
        <dbReference type="ARBA" id="ARBA00022525"/>
    </source>
</evidence>
<evidence type="ECO:0000259" key="6">
    <source>
        <dbReference type="SMART" id="SM00505"/>
    </source>
</evidence>
<feature type="domain" description="Knottins-like" evidence="6">
    <location>
        <begin position="46"/>
        <end position="91"/>
    </location>
</feature>
<feature type="chain" id="PRO_5026727341" evidence="5">
    <location>
        <begin position="32"/>
        <end position="92"/>
    </location>
</feature>
<gene>
    <name evidence="8" type="primary">LOC105168098</name>
</gene>
<evidence type="ECO:0000313" key="8">
    <source>
        <dbReference type="RefSeq" id="XP_011086335.1"/>
    </source>
</evidence>
<dbReference type="PROSITE" id="PS00940">
    <property type="entry name" value="GAMMA_THIONIN"/>
    <property type="match status" value="1"/>
</dbReference>
<dbReference type="GO" id="GO:0006952">
    <property type="term" value="P:defense response"/>
    <property type="evidence" value="ECO:0007669"/>
    <property type="project" value="InterPro"/>
</dbReference>
<dbReference type="PRINTS" id="PR00288">
    <property type="entry name" value="PUROTHIONIN"/>
</dbReference>
<accession>A0A6I9TLI9</accession>
<feature type="signal peptide" evidence="5">
    <location>
        <begin position="1"/>
        <end position="31"/>
    </location>
</feature>
<dbReference type="InterPro" id="IPR003614">
    <property type="entry name" value="Knottins"/>
</dbReference>
<evidence type="ECO:0000256" key="1">
    <source>
        <dbReference type="ARBA" id="ARBA00004613"/>
    </source>
</evidence>
<dbReference type="SMART" id="SM00505">
    <property type="entry name" value="Knot1"/>
    <property type="match status" value="1"/>
</dbReference>
<proteinExistence type="predicted"/>
<sequence>MGVFQRQESIMGTKVFFSLLLLLLLLFTTHEEVGFDSMIVKADGRTCLSQSHGFRGQCWSNTNCRLVCRNEGFPGGRCRGFRRRCFCVRPCP</sequence>
<dbReference type="InterPro" id="IPR008176">
    <property type="entry name" value="Defensin_plant"/>
</dbReference>
<name>A0A6I9TLI9_SESIN</name>
<dbReference type="PANTHER" id="PTHR33147">
    <property type="entry name" value="DEFENSIN-LIKE PROTEIN 1"/>
    <property type="match status" value="1"/>
</dbReference>
<dbReference type="OrthoDB" id="683455at2759"/>
<keyword evidence="7" id="KW-1185">Reference proteome</keyword>
<dbReference type="RefSeq" id="XP_011086335.1">
    <property type="nucleotide sequence ID" value="XM_011088033.2"/>
</dbReference>
<dbReference type="Proteomes" id="UP000504604">
    <property type="component" value="Linkage group LG8"/>
</dbReference>
<dbReference type="Gene3D" id="3.30.30.10">
    <property type="entry name" value="Knottin, scorpion toxin-like"/>
    <property type="match status" value="1"/>
</dbReference>
<dbReference type="GO" id="GO:0005576">
    <property type="term" value="C:extracellular region"/>
    <property type="evidence" value="ECO:0007669"/>
    <property type="project" value="UniProtKB-SubCell"/>
</dbReference>
<keyword evidence="2" id="KW-0964">Secreted</keyword>
<evidence type="ECO:0000256" key="5">
    <source>
        <dbReference type="SAM" id="SignalP"/>
    </source>
</evidence>
<dbReference type="InterPro" id="IPR036574">
    <property type="entry name" value="Scorpion_toxin-like_sf"/>
</dbReference>
<comment type="subcellular location">
    <subcellularLocation>
        <location evidence="1">Secreted</location>
    </subcellularLocation>
</comment>
<dbReference type="KEGG" id="sind:105168098"/>
<dbReference type="Pfam" id="PF00304">
    <property type="entry name" value="Gamma-thionin"/>
    <property type="match status" value="1"/>
</dbReference>
<reference evidence="8" key="1">
    <citation type="submission" date="2025-08" db="UniProtKB">
        <authorList>
            <consortium name="RefSeq"/>
        </authorList>
    </citation>
    <scope>IDENTIFICATION</scope>
</reference>
<evidence type="ECO:0000256" key="3">
    <source>
        <dbReference type="ARBA" id="ARBA00022729"/>
    </source>
</evidence>
<evidence type="ECO:0000313" key="7">
    <source>
        <dbReference type="Proteomes" id="UP000504604"/>
    </source>
</evidence>
<evidence type="ECO:0000256" key="4">
    <source>
        <dbReference type="ARBA" id="ARBA00023157"/>
    </source>
</evidence>
<keyword evidence="3 5" id="KW-0732">Signal</keyword>
<dbReference type="GeneID" id="105168098"/>
<dbReference type="PANTHER" id="PTHR33147:SF39">
    <property type="entry name" value="DRO1 PROTEIN-RELATED"/>
    <property type="match status" value="1"/>
</dbReference>
<dbReference type="AlphaFoldDB" id="A0A6I9TLI9"/>
<dbReference type="SUPFAM" id="SSF57095">
    <property type="entry name" value="Scorpion toxin-like"/>
    <property type="match status" value="1"/>
</dbReference>
<organism evidence="7 8">
    <name type="scientific">Sesamum indicum</name>
    <name type="common">Oriental sesame</name>
    <name type="synonym">Sesamum orientale</name>
    <dbReference type="NCBI Taxonomy" id="4182"/>
    <lineage>
        <taxon>Eukaryota</taxon>
        <taxon>Viridiplantae</taxon>
        <taxon>Streptophyta</taxon>
        <taxon>Embryophyta</taxon>
        <taxon>Tracheophyta</taxon>
        <taxon>Spermatophyta</taxon>
        <taxon>Magnoliopsida</taxon>
        <taxon>eudicotyledons</taxon>
        <taxon>Gunneridae</taxon>
        <taxon>Pentapetalae</taxon>
        <taxon>asterids</taxon>
        <taxon>lamiids</taxon>
        <taxon>Lamiales</taxon>
        <taxon>Pedaliaceae</taxon>
        <taxon>Sesamum</taxon>
    </lineage>
</organism>
<protein>
    <submittedName>
        <fullName evidence="8">Defensin-like protein 1</fullName>
    </submittedName>
</protein>